<feature type="compositionally biased region" description="Basic and acidic residues" evidence="1">
    <location>
        <begin position="15"/>
        <end position="33"/>
    </location>
</feature>
<reference evidence="2 3" key="1">
    <citation type="submission" date="2024-02" db="EMBL/GenBank/DDBJ databases">
        <authorList>
            <person name="Chen Y."/>
            <person name="Shah S."/>
            <person name="Dougan E. K."/>
            <person name="Thang M."/>
            <person name="Chan C."/>
        </authorList>
    </citation>
    <scope>NUCLEOTIDE SEQUENCE [LARGE SCALE GENOMIC DNA]</scope>
</reference>
<organism evidence="2 3">
    <name type="scientific">Durusdinium trenchii</name>
    <dbReference type="NCBI Taxonomy" id="1381693"/>
    <lineage>
        <taxon>Eukaryota</taxon>
        <taxon>Sar</taxon>
        <taxon>Alveolata</taxon>
        <taxon>Dinophyceae</taxon>
        <taxon>Suessiales</taxon>
        <taxon>Symbiodiniaceae</taxon>
        <taxon>Durusdinium</taxon>
    </lineage>
</organism>
<proteinExistence type="predicted"/>
<feature type="compositionally biased region" description="Low complexity" evidence="1">
    <location>
        <begin position="1"/>
        <end position="11"/>
    </location>
</feature>
<evidence type="ECO:0000313" key="2">
    <source>
        <dbReference type="EMBL" id="CAK9074705.1"/>
    </source>
</evidence>
<sequence length="152" mass="16616">MESENSPVVSVEESEVPHDDERPPSIFQEAHEEAAEEFGQLQPQPVVLLPAKPKAKSVPKKRGRPTAKAAPKPKPKPKATPKAKSSAKAKSKTRTSQPKSSAQKPLKMDWNNIYSRCYHAKRRAGLPKEEAAKAARKIATETAISNETPDSS</sequence>
<evidence type="ECO:0000256" key="1">
    <source>
        <dbReference type="SAM" id="MobiDB-lite"/>
    </source>
</evidence>
<comment type="caution">
    <text evidence="2">The sequence shown here is derived from an EMBL/GenBank/DDBJ whole genome shotgun (WGS) entry which is preliminary data.</text>
</comment>
<dbReference type="Proteomes" id="UP001642484">
    <property type="component" value="Unassembled WGS sequence"/>
</dbReference>
<feature type="region of interest" description="Disordered" evidence="1">
    <location>
        <begin position="122"/>
        <end position="152"/>
    </location>
</feature>
<protein>
    <submittedName>
        <fullName evidence="2">Uncharacterized protein</fullName>
    </submittedName>
</protein>
<keyword evidence="3" id="KW-1185">Reference proteome</keyword>
<gene>
    <name evidence="2" type="ORF">CCMP2556_LOCUS36786</name>
</gene>
<name>A0ABP0PJ06_9DINO</name>
<accession>A0ABP0PJ06</accession>
<dbReference type="EMBL" id="CAXAMN010023029">
    <property type="protein sequence ID" value="CAK9074705.1"/>
    <property type="molecule type" value="Genomic_DNA"/>
</dbReference>
<evidence type="ECO:0000313" key="3">
    <source>
        <dbReference type="Proteomes" id="UP001642484"/>
    </source>
</evidence>
<feature type="region of interest" description="Disordered" evidence="1">
    <location>
        <begin position="1"/>
        <end position="110"/>
    </location>
</feature>
<feature type="compositionally biased region" description="Basic residues" evidence="1">
    <location>
        <begin position="53"/>
        <end position="93"/>
    </location>
</feature>